<protein>
    <submittedName>
        <fullName evidence="1">Uncharacterized protein</fullName>
    </submittedName>
</protein>
<proteinExistence type="predicted"/>
<dbReference type="Proteomes" id="UP000831701">
    <property type="component" value="Chromosome 7"/>
</dbReference>
<evidence type="ECO:0000313" key="1">
    <source>
        <dbReference type="EMBL" id="KAI3370471.1"/>
    </source>
</evidence>
<gene>
    <name evidence="1" type="ORF">L3Q82_025232</name>
</gene>
<dbReference type="EMBL" id="CM041537">
    <property type="protein sequence ID" value="KAI3370471.1"/>
    <property type="molecule type" value="Genomic_DNA"/>
</dbReference>
<evidence type="ECO:0000313" key="2">
    <source>
        <dbReference type="Proteomes" id="UP000831701"/>
    </source>
</evidence>
<sequence>MASSDGLEEDCVLQRGRSQSDPSSITEVRLGEAHRAGGWVGNTGARLQPITSHPILNHSESHYPQMAKTWNSDESFPGVAG</sequence>
<accession>A0ACB8WRW7</accession>
<organism evidence="1 2">
    <name type="scientific">Scortum barcoo</name>
    <name type="common">barcoo grunter</name>
    <dbReference type="NCBI Taxonomy" id="214431"/>
    <lineage>
        <taxon>Eukaryota</taxon>
        <taxon>Metazoa</taxon>
        <taxon>Chordata</taxon>
        <taxon>Craniata</taxon>
        <taxon>Vertebrata</taxon>
        <taxon>Euteleostomi</taxon>
        <taxon>Actinopterygii</taxon>
        <taxon>Neopterygii</taxon>
        <taxon>Teleostei</taxon>
        <taxon>Neoteleostei</taxon>
        <taxon>Acanthomorphata</taxon>
        <taxon>Eupercaria</taxon>
        <taxon>Centrarchiformes</taxon>
        <taxon>Terapontoidei</taxon>
        <taxon>Terapontidae</taxon>
        <taxon>Scortum</taxon>
    </lineage>
</organism>
<name>A0ACB8WRW7_9TELE</name>
<comment type="caution">
    <text evidence="1">The sequence shown here is derived from an EMBL/GenBank/DDBJ whole genome shotgun (WGS) entry which is preliminary data.</text>
</comment>
<reference evidence="1" key="1">
    <citation type="submission" date="2022-04" db="EMBL/GenBank/DDBJ databases">
        <title>Jade perch genome.</title>
        <authorList>
            <person name="Chao B."/>
        </authorList>
    </citation>
    <scope>NUCLEOTIDE SEQUENCE</scope>
    <source>
        <strain evidence="1">CB-2022</strain>
    </source>
</reference>
<keyword evidence="2" id="KW-1185">Reference proteome</keyword>